<feature type="region of interest" description="Disordered" evidence="1">
    <location>
        <begin position="627"/>
        <end position="813"/>
    </location>
</feature>
<feature type="compositionally biased region" description="Polar residues" evidence="1">
    <location>
        <begin position="732"/>
        <end position="761"/>
    </location>
</feature>
<feature type="compositionally biased region" description="Polar residues" evidence="1">
    <location>
        <begin position="768"/>
        <end position="782"/>
    </location>
</feature>
<feature type="region of interest" description="Disordered" evidence="1">
    <location>
        <begin position="352"/>
        <end position="489"/>
    </location>
</feature>
<organism evidence="2 3">
    <name type="scientific">Cudoniella acicularis</name>
    <dbReference type="NCBI Taxonomy" id="354080"/>
    <lineage>
        <taxon>Eukaryota</taxon>
        <taxon>Fungi</taxon>
        <taxon>Dikarya</taxon>
        <taxon>Ascomycota</taxon>
        <taxon>Pezizomycotina</taxon>
        <taxon>Leotiomycetes</taxon>
        <taxon>Helotiales</taxon>
        <taxon>Tricladiaceae</taxon>
        <taxon>Cudoniella</taxon>
    </lineage>
</organism>
<reference evidence="2 3" key="1">
    <citation type="submission" date="2020-03" db="EMBL/GenBank/DDBJ databases">
        <title>Draft Genome Sequence of Cudoniella acicularis.</title>
        <authorList>
            <person name="Buettner E."/>
            <person name="Kellner H."/>
        </authorList>
    </citation>
    <scope>NUCLEOTIDE SEQUENCE [LARGE SCALE GENOMIC DNA]</scope>
    <source>
        <strain evidence="2 3">DSM 108380</strain>
    </source>
</reference>
<accession>A0A8H4W0J5</accession>
<keyword evidence="3" id="KW-1185">Reference proteome</keyword>
<feature type="compositionally biased region" description="Polar residues" evidence="1">
    <location>
        <begin position="359"/>
        <end position="371"/>
    </location>
</feature>
<feature type="compositionally biased region" description="Low complexity" evidence="1">
    <location>
        <begin position="803"/>
        <end position="812"/>
    </location>
</feature>
<feature type="region of interest" description="Disordered" evidence="1">
    <location>
        <begin position="526"/>
        <end position="549"/>
    </location>
</feature>
<protein>
    <submittedName>
        <fullName evidence="2">Uncharacterized protein</fullName>
    </submittedName>
</protein>
<sequence length="864" mass="93606">MKFRITSPVGDVVKGHSVFSSSEVELQEFEIPSDGQKSSCYVLTSPGDNLTVRIAVTLAPQVEEFVDLVVDGILRASTPIKKTKTKNFNYDVSFDKVLFYAFKDDKKKGLKLGHMQIQSRDTSKDLPIVSDQPNSPVGTIELQMWRKYPDDRDGSTPNPEAIKRSPHLEEYPRWMDLTPRVSTEPIPPSFEVGFTGDSKNTKHMKEKIMDERVGFTLFHTIIYRTASSADLRKLGFEDVPNHYANATLGVEESEEPSGLGSPTLEAATTNPLLDSSKADFKTLPKPKVPKTAPPTHQMKDINTMMEDLSSVNTLDQPESEIPDNLEASATVEDEELSQAGNDELLQSEDTSEIAGKEATAQQGIAPGQNTPTKKKGSVLPGVKGAPAHKAWLDKEATQSQESLQLTPPRELSPELAKTSFEKQLSLALQTSSGSRVAEEQQTSTGTPLTPPPSAQKPDTENTTIEPLTPAEHSLLTPHSDNGAPVTSGAAADLQASPLPDSQVSTQSFNNTQDRLEAMRALQAVESHLETSDLPSTPANPNPPQLTTDLSTLSETSTEIITPEDIARLTQENTPGTPDTAPSFHPPREMSPISSFTLPPRMIDTIKGNNKNTELVGLGLNLDPIVSKTQDQASPTKPRTALPSSRPTKTTAIGSDASPKNETAEPSSNPARLGNKSGDPIPPISQGHSFSRPLPKVPSKATTTKKDSQARPSPKDASAQANLKVTKLGSPPKTGQSSVNKATTKSVHFPSNSSEIPSFSQNQKRKADNITSSDSNDPKTTSPRKAANPPALRNSEEIQRRAAEAQARIAAAQKMKQKLEEETKAAEAFAAEREKVRRLEEEAANLERENAERKAKIDAMYGSFV</sequence>
<gene>
    <name evidence="2" type="ORF">G7Y89_g11549</name>
</gene>
<dbReference type="EMBL" id="JAAMPI010001121">
    <property type="protein sequence ID" value="KAF4626609.1"/>
    <property type="molecule type" value="Genomic_DNA"/>
</dbReference>
<evidence type="ECO:0000256" key="1">
    <source>
        <dbReference type="SAM" id="MobiDB-lite"/>
    </source>
</evidence>
<dbReference type="Proteomes" id="UP000566819">
    <property type="component" value="Unassembled WGS sequence"/>
</dbReference>
<feature type="compositionally biased region" description="Polar residues" evidence="1">
    <location>
        <begin position="627"/>
        <end position="669"/>
    </location>
</feature>
<feature type="region of interest" description="Disordered" evidence="1">
    <location>
        <begin position="250"/>
        <end position="297"/>
    </location>
</feature>
<comment type="caution">
    <text evidence="2">The sequence shown here is derived from an EMBL/GenBank/DDBJ whole genome shotgun (WGS) entry which is preliminary data.</text>
</comment>
<feature type="region of interest" description="Disordered" evidence="1">
    <location>
        <begin position="568"/>
        <end position="588"/>
    </location>
</feature>
<feature type="compositionally biased region" description="Basic and acidic residues" evidence="1">
    <location>
        <begin position="793"/>
        <end position="802"/>
    </location>
</feature>
<evidence type="ECO:0000313" key="2">
    <source>
        <dbReference type="EMBL" id="KAF4626609.1"/>
    </source>
</evidence>
<evidence type="ECO:0000313" key="3">
    <source>
        <dbReference type="Proteomes" id="UP000566819"/>
    </source>
</evidence>
<name>A0A8H4W0J5_9HELO</name>
<proteinExistence type="predicted"/>
<feature type="compositionally biased region" description="Low complexity" evidence="1">
    <location>
        <begin position="283"/>
        <end position="295"/>
    </location>
</feature>
<dbReference type="OrthoDB" id="3564482at2759"/>
<dbReference type="AlphaFoldDB" id="A0A8H4W0J5"/>